<name>M2AQE8_TREDN</name>
<dbReference type="PROSITE" id="PS51257">
    <property type="entry name" value="PROKAR_LIPOPROTEIN"/>
    <property type="match status" value="1"/>
</dbReference>
<evidence type="ECO:0000313" key="1">
    <source>
        <dbReference type="EMBL" id="EMB25551.1"/>
    </source>
</evidence>
<dbReference type="HOGENOM" id="CLU_1320388_0_0_12"/>
<dbReference type="Proteomes" id="UP000016183">
    <property type="component" value="Unassembled WGS sequence"/>
</dbReference>
<dbReference type="RefSeq" id="WP_010694037.1">
    <property type="nucleotide sequence ID" value="NZ_KB442453.1"/>
</dbReference>
<dbReference type="EMBL" id="AGDZ01000018">
    <property type="protein sequence ID" value="EMB25551.1"/>
    <property type="molecule type" value="Genomic_DNA"/>
</dbReference>
<organism evidence="1 2">
    <name type="scientific">Treponema denticola SP33</name>
    <dbReference type="NCBI Taxonomy" id="999437"/>
    <lineage>
        <taxon>Bacteria</taxon>
        <taxon>Pseudomonadati</taxon>
        <taxon>Spirochaetota</taxon>
        <taxon>Spirochaetia</taxon>
        <taxon>Spirochaetales</taxon>
        <taxon>Treponemataceae</taxon>
        <taxon>Treponema</taxon>
    </lineage>
</organism>
<reference evidence="1 2" key="1">
    <citation type="submission" date="2012-01" db="EMBL/GenBank/DDBJ databases">
        <title>The Genome Sequence of Treponema denticola SP33.</title>
        <authorList>
            <consortium name="The Broad Institute Genome Sequencing Platform"/>
            <person name="Earl A."/>
            <person name="Ward D."/>
            <person name="Feldgarden M."/>
            <person name="Gevers D."/>
            <person name="Blanton J.M."/>
            <person name="Fenno C.J."/>
            <person name="Baranova O.V."/>
            <person name="Mathney J."/>
            <person name="Dewhirst F.E."/>
            <person name="Izard J."/>
            <person name="Young S.K."/>
            <person name="Zeng Q."/>
            <person name="Gargeya S."/>
            <person name="Fitzgerald M."/>
            <person name="Haas B."/>
            <person name="Abouelleil A."/>
            <person name="Alvarado L."/>
            <person name="Arachchi H.M."/>
            <person name="Berlin A."/>
            <person name="Chapman S.B."/>
            <person name="Gearin G."/>
            <person name="Goldberg J."/>
            <person name="Griggs A."/>
            <person name="Gujja S."/>
            <person name="Hansen M."/>
            <person name="Heiman D."/>
            <person name="Howarth C."/>
            <person name="Larimer J."/>
            <person name="Lui A."/>
            <person name="MacDonald P.J.P."/>
            <person name="McCowen C."/>
            <person name="Montmayeur A."/>
            <person name="Murphy C."/>
            <person name="Neiman D."/>
            <person name="Pearson M."/>
            <person name="Priest M."/>
            <person name="Roberts A."/>
            <person name="Saif S."/>
            <person name="Shea T."/>
            <person name="Sisk P."/>
            <person name="Stolte C."/>
            <person name="Sykes S."/>
            <person name="Wortman J."/>
            <person name="Nusbaum C."/>
            <person name="Birren B."/>
        </authorList>
    </citation>
    <scope>NUCLEOTIDE SEQUENCE [LARGE SCALE GENOMIC DNA]</scope>
    <source>
        <strain evidence="1 2">SP33</strain>
    </source>
</reference>
<proteinExistence type="predicted"/>
<sequence length="208" mass="24022">MKKILTLITLSLLFFSCKTINNGNPKYYYVLYSQKIADIINEKVKNLDNLDIYSCFINNELKKELKKCDYKSPTKETILIYKYVKKDLLSHGFENSLSDVLKEENYKDAAFSVLDCFYNLQIDFTPASYVLSTYNLFVDNELHKQPAICILEYENSYPIIIGFVTGENGAVLAQGTIVFYNEINLERITSSLISLGLELDEMYVFPLR</sequence>
<comment type="caution">
    <text evidence="1">The sequence shown here is derived from an EMBL/GenBank/DDBJ whole genome shotgun (WGS) entry which is preliminary data.</text>
</comment>
<accession>M2AQE8</accession>
<evidence type="ECO:0008006" key="3">
    <source>
        <dbReference type="Google" id="ProtNLM"/>
    </source>
</evidence>
<evidence type="ECO:0000313" key="2">
    <source>
        <dbReference type="Proteomes" id="UP000016183"/>
    </source>
</evidence>
<dbReference type="PATRIC" id="fig|999437.3.peg.687"/>
<gene>
    <name evidence="1" type="ORF">HMPREF9733_00683</name>
</gene>
<dbReference type="AlphaFoldDB" id="M2AQE8"/>
<protein>
    <recommendedName>
        <fullName evidence="3">Lipoprotein</fullName>
    </recommendedName>
</protein>